<dbReference type="HOGENOM" id="CLU_2382188_0_0_5"/>
<evidence type="ECO:0000313" key="3">
    <source>
        <dbReference type="Proteomes" id="UP000002745"/>
    </source>
</evidence>
<organism evidence="2 3">
    <name type="scientific">Hirschia baltica (strain ATCC 49814 / DSM 5838 / IFAM 1418)</name>
    <dbReference type="NCBI Taxonomy" id="582402"/>
    <lineage>
        <taxon>Bacteria</taxon>
        <taxon>Pseudomonadati</taxon>
        <taxon>Pseudomonadota</taxon>
        <taxon>Alphaproteobacteria</taxon>
        <taxon>Hyphomonadales</taxon>
        <taxon>Hyphomonadaceae</taxon>
        <taxon>Hirschia</taxon>
    </lineage>
</organism>
<dbReference type="RefSeq" id="WP_015826494.1">
    <property type="nucleotide sequence ID" value="NC_012982.1"/>
</dbReference>
<dbReference type="KEGG" id="hba:Hbal_0642"/>
<dbReference type="AlphaFoldDB" id="C6XNU1"/>
<dbReference type="STRING" id="582402.Hbal_0642"/>
<feature type="region of interest" description="Disordered" evidence="1">
    <location>
        <begin position="37"/>
        <end position="71"/>
    </location>
</feature>
<sequence>MELAKLDNAGQKKAVGPNGATAGVETLNFEESRPFGAVAAKSGGGRNSPDVEILPGGGLRQGGDNKRTQQSSVSIYLSDEGQRQSNHYFESHYN</sequence>
<evidence type="ECO:0000313" key="2">
    <source>
        <dbReference type="EMBL" id="ACT58344.1"/>
    </source>
</evidence>
<dbReference type="EMBL" id="CP001678">
    <property type="protein sequence ID" value="ACT58344.1"/>
    <property type="molecule type" value="Genomic_DNA"/>
</dbReference>
<keyword evidence="3" id="KW-1185">Reference proteome</keyword>
<name>C6XNU1_HIRBI</name>
<feature type="region of interest" description="Disordered" evidence="1">
    <location>
        <begin position="1"/>
        <end position="21"/>
    </location>
</feature>
<dbReference type="Proteomes" id="UP000002745">
    <property type="component" value="Chromosome"/>
</dbReference>
<protein>
    <submittedName>
        <fullName evidence="2">Uncharacterized protein</fullName>
    </submittedName>
</protein>
<accession>C6XNU1</accession>
<evidence type="ECO:0000256" key="1">
    <source>
        <dbReference type="SAM" id="MobiDB-lite"/>
    </source>
</evidence>
<gene>
    <name evidence="2" type="ordered locus">Hbal_0642</name>
</gene>
<reference evidence="3" key="1">
    <citation type="journal article" date="2011" name="J. Bacteriol.">
        <title>Genome sequences of eight morphologically diverse alphaproteobacteria.</title>
        <authorList>
            <consortium name="US DOE Joint Genome Institute"/>
            <person name="Brown P.J."/>
            <person name="Kysela D.T."/>
            <person name="Buechlein A."/>
            <person name="Hemmerich C."/>
            <person name="Brun Y.V."/>
        </authorList>
    </citation>
    <scope>NUCLEOTIDE SEQUENCE [LARGE SCALE GENOMIC DNA]</scope>
    <source>
        <strain evidence="3">ATCC 49814 / DSM 5838 / IFAM 1418</strain>
    </source>
</reference>
<proteinExistence type="predicted"/>